<protein>
    <submittedName>
        <fullName evidence="3">Uncharacterized protein</fullName>
    </submittedName>
</protein>
<dbReference type="InParanoid" id="A0A0M8K8E7"/>
<feature type="transmembrane region" description="Helical" evidence="2">
    <location>
        <begin position="57"/>
        <end position="86"/>
    </location>
</feature>
<evidence type="ECO:0000313" key="6">
    <source>
        <dbReference type="Proteomes" id="UP000050502"/>
    </source>
</evidence>
<keyword evidence="2" id="KW-1133">Transmembrane helix</keyword>
<keyword evidence="2" id="KW-0472">Membrane</keyword>
<reference evidence="5" key="3">
    <citation type="submission" date="2015-08" db="EMBL/GenBank/DDBJ databases">
        <title>Draft Genome Sequence of a Heterotrophic Facultative Anaerobic Bacterium Ardenticatena maritima Strain 110S.</title>
        <authorList>
            <person name="Kawaichi S."/>
            <person name="Yoshida T."/>
            <person name="Sako Y."/>
            <person name="Nakamura R."/>
        </authorList>
    </citation>
    <scope>NUCLEOTIDE SEQUENCE [LARGE SCALE GENOMIC DNA]</scope>
    <source>
        <strain evidence="5">110S</strain>
    </source>
</reference>
<feature type="transmembrane region" description="Helical" evidence="2">
    <location>
        <begin position="211"/>
        <end position="230"/>
    </location>
</feature>
<comment type="caution">
    <text evidence="3">The sequence shown here is derived from an EMBL/GenBank/DDBJ whole genome shotgun (WGS) entry which is preliminary data.</text>
</comment>
<proteinExistence type="predicted"/>
<dbReference type="AlphaFoldDB" id="A0A0M8K8E7"/>
<dbReference type="Proteomes" id="UP000037784">
    <property type="component" value="Unassembled WGS sequence"/>
</dbReference>
<accession>A0A0M8K8E7</accession>
<reference evidence="3 5" key="1">
    <citation type="journal article" date="2015" name="Genome Announc.">
        <title>Draft Genome Sequence of a Heterotrophic Facultative Anaerobic Thermophilic Bacterium, Ardenticatena maritima Strain 110ST.</title>
        <authorList>
            <person name="Kawaichi S."/>
            <person name="Yoshida T."/>
            <person name="Sako Y."/>
            <person name="Nakamura R."/>
        </authorList>
    </citation>
    <scope>NUCLEOTIDE SEQUENCE [LARGE SCALE GENOMIC DNA]</scope>
    <source>
        <strain evidence="3 5">110S</strain>
    </source>
</reference>
<organism evidence="3 5">
    <name type="scientific">Ardenticatena maritima</name>
    <dbReference type="NCBI Taxonomy" id="872965"/>
    <lineage>
        <taxon>Bacteria</taxon>
        <taxon>Bacillati</taxon>
        <taxon>Chloroflexota</taxon>
        <taxon>Ardenticatenia</taxon>
        <taxon>Ardenticatenales</taxon>
        <taxon>Ardenticatenaceae</taxon>
        <taxon>Ardenticatena</taxon>
    </lineage>
</organism>
<name>A0A0M8K8E7_9CHLR</name>
<evidence type="ECO:0000256" key="1">
    <source>
        <dbReference type="SAM" id="MobiDB-lite"/>
    </source>
</evidence>
<keyword evidence="2" id="KW-0812">Transmembrane</keyword>
<sequence length="346" mass="37174">MTMHSMTQTLQNGWQTLARLYQTHRTLVENTLLSAAMTTLVGLILHYEATSTYPPEWLTVLLLATFGLGVRAPAWGYAAAIAVLVWPLWTLSPYLMALFLAVTVLGHIPILDNLPWALLIAAMPLLAQGYLAALAPLAAGVLVGAQQGALVGALAALWMKVFAGMVGLSPDLLTINERAFDAAVLVERFGNANSLETLRLLVAPFAVDSTVLLLHVLQIGAWALAGYLAGRIRQSFLAERSPWLAVGSAVGAGGLTAWAGFYALPIWLGLATPALIRQTPWTTLGTLGAMLLSVALYALLHTLRKPPTPRRVHVRRGWSAHVSQPATESPTPNTAEEEDLIMIELD</sequence>
<reference evidence="4 6" key="2">
    <citation type="submission" date="2015-07" db="EMBL/GenBank/DDBJ databases">
        <title>Whole genome sequence of Ardenticatena maritima DSM 23922.</title>
        <authorList>
            <person name="Hemp J."/>
            <person name="Ward L.M."/>
            <person name="Pace L.A."/>
            <person name="Fischer W.W."/>
        </authorList>
    </citation>
    <scope>NUCLEOTIDE SEQUENCE [LARGE SCALE GENOMIC DNA]</scope>
    <source>
        <strain evidence="4 6">110S</strain>
    </source>
</reference>
<dbReference type="STRING" id="872965.SE16_06215"/>
<evidence type="ECO:0000313" key="5">
    <source>
        <dbReference type="Proteomes" id="UP000037784"/>
    </source>
</evidence>
<dbReference type="Proteomes" id="UP000050502">
    <property type="component" value="Unassembled WGS sequence"/>
</dbReference>
<evidence type="ECO:0000313" key="3">
    <source>
        <dbReference type="EMBL" id="GAP62396.1"/>
    </source>
</evidence>
<evidence type="ECO:0000313" key="4">
    <source>
        <dbReference type="EMBL" id="KPL88403.1"/>
    </source>
</evidence>
<dbReference type="EMBL" id="BBZA01000052">
    <property type="protein sequence ID" value="GAP62396.1"/>
    <property type="molecule type" value="Genomic_DNA"/>
</dbReference>
<feature type="transmembrane region" description="Helical" evidence="2">
    <location>
        <begin position="280"/>
        <end position="300"/>
    </location>
</feature>
<feature type="transmembrane region" description="Helical" evidence="2">
    <location>
        <begin position="116"/>
        <end position="142"/>
    </location>
</feature>
<feature type="transmembrane region" description="Helical" evidence="2">
    <location>
        <begin position="27"/>
        <end position="45"/>
    </location>
</feature>
<gene>
    <name evidence="3" type="ORF">ARMA_0819</name>
    <name evidence="4" type="ORF">SE16_06215</name>
</gene>
<feature type="transmembrane region" description="Helical" evidence="2">
    <location>
        <begin position="242"/>
        <end position="268"/>
    </location>
</feature>
<dbReference type="EMBL" id="LGKN01000004">
    <property type="protein sequence ID" value="KPL88403.1"/>
    <property type="molecule type" value="Genomic_DNA"/>
</dbReference>
<feature type="region of interest" description="Disordered" evidence="1">
    <location>
        <begin position="316"/>
        <end position="338"/>
    </location>
</feature>
<feature type="transmembrane region" description="Helical" evidence="2">
    <location>
        <begin position="93"/>
        <end position="110"/>
    </location>
</feature>
<keyword evidence="5" id="KW-1185">Reference proteome</keyword>
<evidence type="ECO:0000256" key="2">
    <source>
        <dbReference type="SAM" id="Phobius"/>
    </source>
</evidence>
<feature type="transmembrane region" description="Helical" evidence="2">
    <location>
        <begin position="149"/>
        <end position="168"/>
    </location>
</feature>
<dbReference type="RefSeq" id="WP_054492328.1">
    <property type="nucleotide sequence ID" value="NZ_BBZA01000052.1"/>
</dbReference>
<feature type="compositionally biased region" description="Polar residues" evidence="1">
    <location>
        <begin position="321"/>
        <end position="334"/>
    </location>
</feature>